<dbReference type="InterPro" id="IPR001810">
    <property type="entry name" value="F-box_dom"/>
</dbReference>
<keyword evidence="4" id="KW-1185">Reference proteome</keyword>
<sequence length="692" mass="75772">MRRGFLNAGAAGGSGVSKAETASPPRNLVPLEPAGVSQEKMRRGFLNPAGGSGTRAKAEKTASPPRDLPELPDALWLNIAQRLDPSSLYSFSSVDKRFRSIVKRDVLVLMGRENTQQGCRCQNCLHPTLRTDLRVELYSGGLGMGSQTDQNRFPRMSADLVRWFHYVCKAEHARGLDYERALMTLASLAAKHGHLDVLKELRDQHGCAMNEDHFKFAAGNGHMDVLTWLYDIKAPWDVWTCAFAAQSGYLSVLKWLRARGAPWDSYTAAWAARYKHRHIIEYVWEEGGPLNMDLLTSAAEAGDLGVLSWATEALELPWHKFVCSEAAEHNRIEVLRFARAGGCPWDEETCENAAREGHLDVLKWARAQDPPCPWNWRTCAEAAAGGHLDVLKWCRAQTPPCPWNDDTCSEAAEGGHLEVLKWARSEDPPCPFSLDGATFSLAAKGGTVEMLQYLWSEGCPLNHYSTAFAAVAGNLDNLKFLCGVCKAPISSFVAMKAAEGDHLEVLKWLRESLDPPCPWNASACTGAAEAGSIEILAYLRQNGCPWNADAFIAAAGRGHLAVLKWLRSHGCPGPDQQASPGRPQACAAAADGGHLEVLKWLRSECSMPWDGTCALAALRAGRLQTLKWLVATNDCPWNASDCLNLAMNCGDLHRNIEQWVRRYGAPGPQGTGVPLEALGGAVYLDAMWGFSE</sequence>
<dbReference type="SUPFAM" id="SSF48403">
    <property type="entry name" value="Ankyrin repeat"/>
    <property type="match status" value="1"/>
</dbReference>
<dbReference type="SUPFAM" id="SSF81383">
    <property type="entry name" value="F-box domain"/>
    <property type="match status" value="1"/>
</dbReference>
<dbReference type="Gene3D" id="1.20.1280.50">
    <property type="match status" value="1"/>
</dbReference>
<proteinExistence type="predicted"/>
<organism evidence="3 4">
    <name type="scientific">Chloropicon roscoffensis</name>
    <dbReference type="NCBI Taxonomy" id="1461544"/>
    <lineage>
        <taxon>Eukaryota</taxon>
        <taxon>Viridiplantae</taxon>
        <taxon>Chlorophyta</taxon>
        <taxon>Chloropicophyceae</taxon>
        <taxon>Chloropicales</taxon>
        <taxon>Chloropicaceae</taxon>
        <taxon>Chloropicon</taxon>
    </lineage>
</organism>
<dbReference type="InterPro" id="IPR036047">
    <property type="entry name" value="F-box-like_dom_sf"/>
</dbReference>
<dbReference type="EMBL" id="CP151508">
    <property type="protein sequence ID" value="WZN63678.1"/>
    <property type="molecule type" value="Genomic_DNA"/>
</dbReference>
<dbReference type="Proteomes" id="UP001472866">
    <property type="component" value="Chromosome 08"/>
</dbReference>
<dbReference type="Gene3D" id="1.25.40.20">
    <property type="entry name" value="Ankyrin repeat-containing domain"/>
    <property type="match status" value="3"/>
</dbReference>
<dbReference type="InterPro" id="IPR052050">
    <property type="entry name" value="SecEffector_AnkRepeat"/>
</dbReference>
<feature type="domain" description="F-box" evidence="2">
    <location>
        <begin position="65"/>
        <end position="105"/>
    </location>
</feature>
<evidence type="ECO:0000256" key="1">
    <source>
        <dbReference type="SAM" id="MobiDB-lite"/>
    </source>
</evidence>
<reference evidence="3 4" key="1">
    <citation type="submission" date="2024-03" db="EMBL/GenBank/DDBJ databases">
        <title>Complete genome sequence of the green alga Chloropicon roscoffensis RCC1871.</title>
        <authorList>
            <person name="Lemieux C."/>
            <person name="Pombert J.-F."/>
            <person name="Otis C."/>
            <person name="Turmel M."/>
        </authorList>
    </citation>
    <scope>NUCLEOTIDE SEQUENCE [LARGE SCALE GENOMIC DNA]</scope>
    <source>
        <strain evidence="3 4">RCC1871</strain>
    </source>
</reference>
<evidence type="ECO:0000313" key="3">
    <source>
        <dbReference type="EMBL" id="WZN63678.1"/>
    </source>
</evidence>
<protein>
    <submittedName>
        <fullName evidence="3">Ankyrin repeat protein</fullName>
    </submittedName>
</protein>
<dbReference type="Pfam" id="PF00646">
    <property type="entry name" value="F-box"/>
    <property type="match status" value="1"/>
</dbReference>
<dbReference type="AlphaFoldDB" id="A0AAX4PC11"/>
<gene>
    <name evidence="3" type="ORF">HKI87_08g52290</name>
</gene>
<dbReference type="SUPFAM" id="SSF140860">
    <property type="entry name" value="Pseudo ankyrin repeat-like"/>
    <property type="match status" value="2"/>
</dbReference>
<name>A0AAX4PC11_9CHLO</name>
<dbReference type="InterPro" id="IPR036770">
    <property type="entry name" value="Ankyrin_rpt-contain_sf"/>
</dbReference>
<dbReference type="PANTHER" id="PTHR46586:SF3">
    <property type="entry name" value="ANKYRIN REPEAT-CONTAINING PROTEIN"/>
    <property type="match status" value="1"/>
</dbReference>
<dbReference type="PANTHER" id="PTHR46586">
    <property type="entry name" value="ANKYRIN REPEAT-CONTAINING PROTEIN"/>
    <property type="match status" value="1"/>
</dbReference>
<dbReference type="CDD" id="cd09917">
    <property type="entry name" value="F-box_SF"/>
    <property type="match status" value="1"/>
</dbReference>
<evidence type="ECO:0000259" key="2">
    <source>
        <dbReference type="PROSITE" id="PS50181"/>
    </source>
</evidence>
<dbReference type="PROSITE" id="PS50181">
    <property type="entry name" value="FBOX"/>
    <property type="match status" value="1"/>
</dbReference>
<accession>A0AAX4PC11</accession>
<feature type="region of interest" description="Disordered" evidence="1">
    <location>
        <begin position="1"/>
        <end position="67"/>
    </location>
</feature>
<evidence type="ECO:0000313" key="4">
    <source>
        <dbReference type="Proteomes" id="UP001472866"/>
    </source>
</evidence>